<dbReference type="AlphaFoldDB" id="A0A7K1YDY2"/>
<accession>A0A7K1YDY2</accession>
<dbReference type="EMBL" id="WVHT01000008">
    <property type="protein sequence ID" value="MXV52610.1"/>
    <property type="molecule type" value="Genomic_DNA"/>
</dbReference>
<sequence length="292" mass="32180">MKLLIAALGFAMFLSCKKDKATDDIQPAGKKTYALNFRISGLDLDVTPFGLGKQGSRISSLEDKVKYITYFAINDSNRVVRQINQTAGVDVAFGTIKDKLPEGHYVIAIAGGNKSKFDILNLGDYNALLQEDPYGDTFFKKFDVTVHDTLNKPVTLKRIVCKVTITFTDKIPAEATYIAVSTTDNLPYDYNIDTDSPSSLTGNQFYFADLKDADKSKPGFVVTFYLYPSNNTGFNIRLGNPSNPYLLEKTIPPINTKVNMQYLLTGPLVTPDSSSFGVTVDSKWGTPVAIPF</sequence>
<dbReference type="Proteomes" id="UP000466586">
    <property type="component" value="Unassembled WGS sequence"/>
</dbReference>
<dbReference type="PROSITE" id="PS51257">
    <property type="entry name" value="PROKAR_LIPOPROTEIN"/>
    <property type="match status" value="1"/>
</dbReference>
<comment type="caution">
    <text evidence="1">The sequence shown here is derived from an EMBL/GenBank/DDBJ whole genome shotgun (WGS) entry which is preliminary data.</text>
</comment>
<name>A0A7K1YDY2_9SPHI</name>
<keyword evidence="2" id="KW-1185">Reference proteome</keyword>
<dbReference type="RefSeq" id="WP_160845781.1">
    <property type="nucleotide sequence ID" value="NZ_WVHT01000008.1"/>
</dbReference>
<evidence type="ECO:0000313" key="2">
    <source>
        <dbReference type="Proteomes" id="UP000466586"/>
    </source>
</evidence>
<protein>
    <submittedName>
        <fullName evidence="1">Uncharacterized protein</fullName>
    </submittedName>
</protein>
<organism evidence="1 2">
    <name type="scientific">Hufsiella arboris</name>
    <dbReference type="NCBI Taxonomy" id="2695275"/>
    <lineage>
        <taxon>Bacteria</taxon>
        <taxon>Pseudomonadati</taxon>
        <taxon>Bacteroidota</taxon>
        <taxon>Sphingobacteriia</taxon>
        <taxon>Sphingobacteriales</taxon>
        <taxon>Sphingobacteriaceae</taxon>
        <taxon>Hufsiella</taxon>
    </lineage>
</organism>
<reference evidence="1 2" key="1">
    <citation type="submission" date="2019-11" db="EMBL/GenBank/DDBJ databases">
        <title>Pedobacter sp. HMF7647 Genome sequencing and assembly.</title>
        <authorList>
            <person name="Kang H."/>
            <person name="Kim H."/>
            <person name="Joh K."/>
        </authorList>
    </citation>
    <scope>NUCLEOTIDE SEQUENCE [LARGE SCALE GENOMIC DNA]</scope>
    <source>
        <strain evidence="1 2">HMF7647</strain>
    </source>
</reference>
<evidence type="ECO:0000313" key="1">
    <source>
        <dbReference type="EMBL" id="MXV52610.1"/>
    </source>
</evidence>
<proteinExistence type="predicted"/>
<gene>
    <name evidence="1" type="ORF">GS399_16675</name>
</gene>